<evidence type="ECO:0000256" key="1">
    <source>
        <dbReference type="SAM" id="SignalP"/>
    </source>
</evidence>
<evidence type="ECO:0000313" key="2">
    <source>
        <dbReference type="EMBL" id="TMQ66259.1"/>
    </source>
</evidence>
<dbReference type="AlphaFoldDB" id="A0A538TRK7"/>
<dbReference type="Proteomes" id="UP000317691">
    <property type="component" value="Unassembled WGS sequence"/>
</dbReference>
<dbReference type="EMBL" id="VBOZ01000009">
    <property type="protein sequence ID" value="TMQ66259.1"/>
    <property type="molecule type" value="Genomic_DNA"/>
</dbReference>
<reference evidence="2 3" key="1">
    <citation type="journal article" date="2019" name="Nat. Microbiol.">
        <title>Mediterranean grassland soil C-N compound turnover is dependent on rainfall and depth, and is mediated by genomically divergent microorganisms.</title>
        <authorList>
            <person name="Diamond S."/>
            <person name="Andeer P.F."/>
            <person name="Li Z."/>
            <person name="Crits-Christoph A."/>
            <person name="Burstein D."/>
            <person name="Anantharaman K."/>
            <person name="Lane K.R."/>
            <person name="Thomas B.C."/>
            <person name="Pan C."/>
            <person name="Northen T.R."/>
            <person name="Banfield J.F."/>
        </authorList>
    </citation>
    <scope>NUCLEOTIDE SEQUENCE [LARGE SCALE GENOMIC DNA]</scope>
    <source>
        <strain evidence="2">WS_9</strain>
    </source>
</reference>
<keyword evidence="1" id="KW-0732">Signal</keyword>
<dbReference type="Gene3D" id="1.25.40.10">
    <property type="entry name" value="Tetratricopeptide repeat domain"/>
    <property type="match status" value="1"/>
</dbReference>
<gene>
    <name evidence="2" type="ORF">E6K79_02590</name>
</gene>
<feature type="signal peptide" evidence="1">
    <location>
        <begin position="1"/>
        <end position="21"/>
    </location>
</feature>
<dbReference type="PANTHER" id="PTHR45588:SF1">
    <property type="entry name" value="WW DOMAIN-CONTAINING PROTEIN"/>
    <property type="match status" value="1"/>
</dbReference>
<comment type="caution">
    <text evidence="2">The sequence shown here is derived from an EMBL/GenBank/DDBJ whole genome shotgun (WGS) entry which is preliminary data.</text>
</comment>
<name>A0A538TRK7_UNCEI</name>
<organism evidence="2 3">
    <name type="scientific">Eiseniibacteriota bacterium</name>
    <dbReference type="NCBI Taxonomy" id="2212470"/>
    <lineage>
        <taxon>Bacteria</taxon>
        <taxon>Candidatus Eiseniibacteriota</taxon>
    </lineage>
</organism>
<dbReference type="SUPFAM" id="SSF48452">
    <property type="entry name" value="TPR-like"/>
    <property type="match status" value="2"/>
</dbReference>
<protein>
    <recommendedName>
        <fullName evidence="4">Tetratricopeptide repeat protein</fullName>
    </recommendedName>
</protein>
<evidence type="ECO:0000313" key="3">
    <source>
        <dbReference type="Proteomes" id="UP000317691"/>
    </source>
</evidence>
<dbReference type="InterPro" id="IPR011990">
    <property type="entry name" value="TPR-like_helical_dom_sf"/>
</dbReference>
<sequence length="549" mass="59766">MIRACFAASLLLLFAFSTASAQHDHGSAPAGSGPPPLYSGLGTLHHKVTTKSPVAQKYFDQGFRLTYAFNHDEAGRAFREAGRLDSTCAMAYWGQALVLGPNINMPMSPEAEASAYPLAQRAQSLATAASEPERAYIAALSKRYDAVAGTNRAAHDSAYADAMRDLVKRYPNDLDAAALCAEALMDLRPWDLWTLDGKPQPGATQIVSMLEGVLKRNPDHVGALHYYIHAVEASPEPARAEPYADRLAKLTPYAGHLVHMASHIYLRVGRYEDAQAINARAIAADRDYIKKQNVKGIYTVMYYPHNLQMRWSALCSQSRRADAIAAAKDLADAVPDSLVREMPMAEFFLPSHYLTQVRFGLWDEILKEAAPPASMPMRRAAWHYARGMALAARGKSAEAAAERDSVGAIAGSFPADAYFSLNPAAAVFRFAEAHLTGEIAARSGKTDEAVALLQKAVGMQDSLHYDEPPAWSMTARQSLGAVLLAAGRAADAEAVYREDLARFPEEGWSLYGLTQALRAQNKAKEAAAAEKRFRLAFAQADVTLQASRY</sequence>
<dbReference type="PANTHER" id="PTHR45588">
    <property type="entry name" value="TPR DOMAIN-CONTAINING PROTEIN"/>
    <property type="match status" value="1"/>
</dbReference>
<feature type="chain" id="PRO_5021844167" description="Tetratricopeptide repeat protein" evidence="1">
    <location>
        <begin position="22"/>
        <end position="549"/>
    </location>
</feature>
<evidence type="ECO:0008006" key="4">
    <source>
        <dbReference type="Google" id="ProtNLM"/>
    </source>
</evidence>
<accession>A0A538TRK7</accession>
<proteinExistence type="predicted"/>